<evidence type="ECO:0000256" key="3">
    <source>
        <dbReference type="ARBA" id="ARBA00022692"/>
    </source>
</evidence>
<dbReference type="GeneID" id="111597133"/>
<feature type="transmembrane region" description="Helical" evidence="6">
    <location>
        <begin position="172"/>
        <end position="198"/>
    </location>
</feature>
<dbReference type="RefSeq" id="XP_023167461.2">
    <property type="nucleotide sequence ID" value="XM_023311693.2"/>
</dbReference>
<comment type="similarity">
    <text evidence="6">Belongs to the insect chemoreceptor superfamily. Gustatory receptor (GR) family.</text>
</comment>
<accession>A0A6J1LUD2</accession>
<organism evidence="7 8">
    <name type="scientific">Drosophila hydei</name>
    <name type="common">Fruit fly</name>
    <dbReference type="NCBI Taxonomy" id="7224"/>
    <lineage>
        <taxon>Eukaryota</taxon>
        <taxon>Metazoa</taxon>
        <taxon>Ecdysozoa</taxon>
        <taxon>Arthropoda</taxon>
        <taxon>Hexapoda</taxon>
        <taxon>Insecta</taxon>
        <taxon>Pterygota</taxon>
        <taxon>Neoptera</taxon>
        <taxon>Endopterygota</taxon>
        <taxon>Diptera</taxon>
        <taxon>Brachycera</taxon>
        <taxon>Muscomorpha</taxon>
        <taxon>Ephydroidea</taxon>
        <taxon>Drosophilidae</taxon>
        <taxon>Drosophila</taxon>
    </lineage>
</organism>
<evidence type="ECO:0000313" key="8">
    <source>
        <dbReference type="RefSeq" id="XP_023167461.2"/>
    </source>
</evidence>
<name>A0A6J1LUD2_DROHY</name>
<evidence type="ECO:0000256" key="5">
    <source>
        <dbReference type="ARBA" id="ARBA00023136"/>
    </source>
</evidence>
<protein>
    <recommendedName>
        <fullName evidence="6">Gustatory receptor</fullName>
    </recommendedName>
</protein>
<keyword evidence="7" id="KW-1185">Reference proteome</keyword>
<keyword evidence="6 8" id="KW-0675">Receptor</keyword>
<dbReference type="GO" id="GO:0005886">
    <property type="term" value="C:plasma membrane"/>
    <property type="evidence" value="ECO:0007669"/>
    <property type="project" value="UniProtKB-SubCell"/>
</dbReference>
<keyword evidence="5 6" id="KW-0472">Membrane</keyword>
<evidence type="ECO:0000256" key="2">
    <source>
        <dbReference type="ARBA" id="ARBA00022475"/>
    </source>
</evidence>
<evidence type="ECO:0000313" key="7">
    <source>
        <dbReference type="Proteomes" id="UP000504633"/>
    </source>
</evidence>
<keyword evidence="2 6" id="KW-1003">Cell membrane</keyword>
<dbReference type="GO" id="GO:0050909">
    <property type="term" value="P:sensory perception of taste"/>
    <property type="evidence" value="ECO:0007669"/>
    <property type="project" value="InterPro"/>
</dbReference>
<dbReference type="KEGG" id="dhe:111597133"/>
<dbReference type="Pfam" id="PF08395">
    <property type="entry name" value="7tm_7"/>
    <property type="match status" value="1"/>
</dbReference>
<comment type="caution">
    <text evidence="6">Lacks conserved residue(s) required for the propagation of feature annotation.</text>
</comment>
<proteinExistence type="inferred from homology"/>
<reference evidence="8" key="1">
    <citation type="submission" date="2025-08" db="UniProtKB">
        <authorList>
            <consortium name="RefSeq"/>
        </authorList>
    </citation>
    <scope>IDENTIFICATION</scope>
    <source>
        <strain evidence="8">15085-1641.00</strain>
        <tissue evidence="8">Whole body</tissue>
    </source>
</reference>
<dbReference type="InterPro" id="IPR013604">
    <property type="entry name" value="7TM_chemorcpt"/>
</dbReference>
<dbReference type="CTD" id="37502"/>
<keyword evidence="4 6" id="KW-1133">Transmembrane helix</keyword>
<evidence type="ECO:0000256" key="6">
    <source>
        <dbReference type="RuleBase" id="RU363108"/>
    </source>
</evidence>
<comment type="function">
    <text evidence="6">Gustatory receptor which mediates acceptance or avoidance behavior, depending on its substrates.</text>
</comment>
<evidence type="ECO:0000256" key="1">
    <source>
        <dbReference type="ARBA" id="ARBA00004651"/>
    </source>
</evidence>
<dbReference type="OMA" id="CNNTGQQ"/>
<keyword evidence="3 6" id="KW-0812">Transmembrane</keyword>
<dbReference type="AlphaFoldDB" id="A0A6J1LUD2"/>
<dbReference type="OrthoDB" id="7883063at2759"/>
<keyword evidence="6" id="KW-0807">Transducer</keyword>
<evidence type="ECO:0000256" key="4">
    <source>
        <dbReference type="ARBA" id="ARBA00022989"/>
    </source>
</evidence>
<comment type="subcellular location">
    <subcellularLocation>
        <location evidence="1 6">Cell membrane</location>
        <topology evidence="1 6">Multi-pass membrane protein</topology>
    </subcellularLocation>
</comment>
<dbReference type="GO" id="GO:0007165">
    <property type="term" value="P:signal transduction"/>
    <property type="evidence" value="ECO:0007669"/>
    <property type="project" value="UniProtKB-KW"/>
</dbReference>
<feature type="transmembrane region" description="Helical" evidence="6">
    <location>
        <begin position="140"/>
        <end position="160"/>
    </location>
</feature>
<dbReference type="Proteomes" id="UP000504633">
    <property type="component" value="Unplaced"/>
</dbReference>
<gene>
    <name evidence="8" type="primary">LOC111597133</name>
</gene>
<sequence>MLHRRLRLLLYVSYSQLLLYGLLPATLHASDGNVRLSKVSAGYLIYSICPALFLLLETPFMMASGLFGAYMRNNIVLQWGQMLTLSLRSVAVLSCYGVVWLHRRRLIQLYADFLQRWQAHWPTLCRVNGAKALERMQLELAGQMLRLLCVNYSMVFFSLLMQYRLAAKASLLYLLFRTASMLMLSAERVAFITLLLLLNHQFRAVQLALQALSRGAGSRCSQADLRRIADIHNDWLRLARRFFSIHDLANASIFANMFAVNVNILYHAVQFGNKTIKSNYVDIIMGEALVSLNIWNSVVVMNLLDTTLRSCNYSALLLRQFNDLPRLSPESQRELELFANRLRNNRLVYRICSCVTLDKPACLSYMSAVLTHVIVLMQFDLKRRHEQGLQYDDFFKE</sequence>
<feature type="transmembrane region" description="Helical" evidence="6">
    <location>
        <begin position="45"/>
        <end position="70"/>
    </location>
</feature>